<name>A0A9P4LZX6_9PEZI</name>
<evidence type="ECO:0000313" key="3">
    <source>
        <dbReference type="Proteomes" id="UP000799776"/>
    </source>
</evidence>
<dbReference type="OrthoDB" id="5370059at2759"/>
<proteinExistence type="predicted"/>
<reference evidence="2" key="1">
    <citation type="journal article" date="2020" name="Stud. Mycol.">
        <title>101 Dothideomycetes genomes: a test case for predicting lifestyles and emergence of pathogens.</title>
        <authorList>
            <person name="Haridas S."/>
            <person name="Albert R."/>
            <person name="Binder M."/>
            <person name="Bloem J."/>
            <person name="Labutti K."/>
            <person name="Salamov A."/>
            <person name="Andreopoulos B."/>
            <person name="Baker S."/>
            <person name="Barry K."/>
            <person name="Bills G."/>
            <person name="Bluhm B."/>
            <person name="Cannon C."/>
            <person name="Castanera R."/>
            <person name="Culley D."/>
            <person name="Daum C."/>
            <person name="Ezra D."/>
            <person name="Gonzalez J."/>
            <person name="Henrissat B."/>
            <person name="Kuo A."/>
            <person name="Liang C."/>
            <person name="Lipzen A."/>
            <person name="Lutzoni F."/>
            <person name="Magnuson J."/>
            <person name="Mondo S."/>
            <person name="Nolan M."/>
            <person name="Ohm R."/>
            <person name="Pangilinan J."/>
            <person name="Park H.-J."/>
            <person name="Ramirez L."/>
            <person name="Alfaro M."/>
            <person name="Sun H."/>
            <person name="Tritt A."/>
            <person name="Yoshinaga Y."/>
            <person name="Zwiers L.-H."/>
            <person name="Turgeon B."/>
            <person name="Goodwin S."/>
            <person name="Spatafora J."/>
            <person name="Crous P."/>
            <person name="Grigoriev I."/>
        </authorList>
    </citation>
    <scope>NUCLEOTIDE SEQUENCE</scope>
    <source>
        <strain evidence="2">CBS 121410</strain>
    </source>
</reference>
<feature type="region of interest" description="Disordered" evidence="1">
    <location>
        <begin position="52"/>
        <end position="75"/>
    </location>
</feature>
<dbReference type="Proteomes" id="UP000799776">
    <property type="component" value="Unassembled WGS sequence"/>
</dbReference>
<feature type="compositionally biased region" description="Basic and acidic residues" evidence="1">
    <location>
        <begin position="66"/>
        <end position="75"/>
    </location>
</feature>
<comment type="caution">
    <text evidence="2">The sequence shown here is derived from an EMBL/GenBank/DDBJ whole genome shotgun (WGS) entry which is preliminary data.</text>
</comment>
<evidence type="ECO:0008006" key="4">
    <source>
        <dbReference type="Google" id="ProtNLM"/>
    </source>
</evidence>
<evidence type="ECO:0000256" key="1">
    <source>
        <dbReference type="SAM" id="MobiDB-lite"/>
    </source>
</evidence>
<dbReference type="AlphaFoldDB" id="A0A9P4LZX6"/>
<accession>A0A9P4LZX6</accession>
<evidence type="ECO:0000313" key="2">
    <source>
        <dbReference type="EMBL" id="KAF2087358.1"/>
    </source>
</evidence>
<keyword evidence="3" id="KW-1185">Reference proteome</keyword>
<organism evidence="2 3">
    <name type="scientific">Saccharata proteae CBS 121410</name>
    <dbReference type="NCBI Taxonomy" id="1314787"/>
    <lineage>
        <taxon>Eukaryota</taxon>
        <taxon>Fungi</taxon>
        <taxon>Dikarya</taxon>
        <taxon>Ascomycota</taxon>
        <taxon>Pezizomycotina</taxon>
        <taxon>Dothideomycetes</taxon>
        <taxon>Dothideomycetes incertae sedis</taxon>
        <taxon>Botryosphaeriales</taxon>
        <taxon>Saccharataceae</taxon>
        <taxon>Saccharata</taxon>
    </lineage>
</organism>
<protein>
    <recommendedName>
        <fullName evidence="4">Phosphotransferase</fullName>
    </recommendedName>
</protein>
<sequence length="75" mass="8861">MWSESEAWRLEVAGCRLQVGSWKLEVGGWRLEVGSWRSDGDGWSWRPKDIRTQQRRRSINTANNSSEDRQPERSR</sequence>
<gene>
    <name evidence="2" type="ORF">K490DRAFT_42346</name>
</gene>
<dbReference type="EMBL" id="ML978720">
    <property type="protein sequence ID" value="KAF2087358.1"/>
    <property type="molecule type" value="Genomic_DNA"/>
</dbReference>